<evidence type="ECO:0000256" key="6">
    <source>
        <dbReference type="SAM" id="MobiDB-lite"/>
    </source>
</evidence>
<dbReference type="InterPro" id="IPR012337">
    <property type="entry name" value="RNaseH-like_sf"/>
</dbReference>
<dbReference type="InterPro" id="IPR054722">
    <property type="entry name" value="PolX-like_BBD"/>
</dbReference>
<keyword evidence="10" id="KW-1185">Reference proteome</keyword>
<feature type="region of interest" description="Disordered" evidence="6">
    <location>
        <begin position="972"/>
        <end position="1003"/>
    </location>
</feature>
<feature type="compositionally biased region" description="Low complexity" evidence="6">
    <location>
        <begin position="1"/>
        <end position="17"/>
    </location>
</feature>
<dbReference type="Gene3D" id="3.10.10.10">
    <property type="entry name" value="HIV Type 1 Reverse Transcriptase, subunit A, domain 1"/>
    <property type="match status" value="1"/>
</dbReference>
<dbReference type="Pfam" id="PF00078">
    <property type="entry name" value="RVT_1"/>
    <property type="match status" value="1"/>
</dbReference>
<evidence type="ECO:0000256" key="3">
    <source>
        <dbReference type="ARBA" id="ARBA00022750"/>
    </source>
</evidence>
<name>A0ABQ5BVP7_9ASTR</name>
<evidence type="ECO:0000256" key="5">
    <source>
        <dbReference type="PROSITE-ProRule" id="PRU00047"/>
    </source>
</evidence>
<evidence type="ECO:0000259" key="7">
    <source>
        <dbReference type="PROSITE" id="PS50158"/>
    </source>
</evidence>
<reference evidence="9" key="2">
    <citation type="submission" date="2022-01" db="EMBL/GenBank/DDBJ databases">
        <authorList>
            <person name="Yamashiro T."/>
            <person name="Shiraishi A."/>
            <person name="Satake H."/>
            <person name="Nakayama K."/>
        </authorList>
    </citation>
    <scope>NUCLEOTIDE SEQUENCE</scope>
</reference>
<dbReference type="Gene3D" id="3.30.420.10">
    <property type="entry name" value="Ribonuclease H-like superfamily/Ribonuclease H"/>
    <property type="match status" value="1"/>
</dbReference>
<dbReference type="Pfam" id="PF07727">
    <property type="entry name" value="RVT_2"/>
    <property type="match status" value="1"/>
</dbReference>
<organism evidence="9 10">
    <name type="scientific">Tanacetum coccineum</name>
    <dbReference type="NCBI Taxonomy" id="301880"/>
    <lineage>
        <taxon>Eukaryota</taxon>
        <taxon>Viridiplantae</taxon>
        <taxon>Streptophyta</taxon>
        <taxon>Embryophyta</taxon>
        <taxon>Tracheophyta</taxon>
        <taxon>Spermatophyta</taxon>
        <taxon>Magnoliopsida</taxon>
        <taxon>eudicotyledons</taxon>
        <taxon>Gunneridae</taxon>
        <taxon>Pentapetalae</taxon>
        <taxon>asterids</taxon>
        <taxon>campanulids</taxon>
        <taxon>Asterales</taxon>
        <taxon>Asteraceae</taxon>
        <taxon>Asteroideae</taxon>
        <taxon>Anthemideae</taxon>
        <taxon>Anthemidinae</taxon>
        <taxon>Tanacetum</taxon>
    </lineage>
</organism>
<evidence type="ECO:0000256" key="1">
    <source>
        <dbReference type="ARBA" id="ARBA00022670"/>
    </source>
</evidence>
<dbReference type="InterPro" id="IPR013103">
    <property type="entry name" value="RVT_2"/>
</dbReference>
<dbReference type="Pfam" id="PF25597">
    <property type="entry name" value="SH3_retrovirus"/>
    <property type="match status" value="1"/>
</dbReference>
<dbReference type="EMBL" id="BQNB010013680">
    <property type="protein sequence ID" value="GJT18960.1"/>
    <property type="molecule type" value="Genomic_DNA"/>
</dbReference>
<evidence type="ECO:0000313" key="10">
    <source>
        <dbReference type="Proteomes" id="UP001151760"/>
    </source>
</evidence>
<keyword evidence="2" id="KW-0479">Metal-binding</keyword>
<protein>
    <submittedName>
        <fullName evidence="9">Ribonuclease H-like domain-containing protein</fullName>
    </submittedName>
</protein>
<dbReference type="PANTHER" id="PTHR42648:SF32">
    <property type="entry name" value="RIBONUCLEASE H-LIKE DOMAIN, GAG-PRE-INTEGRASE DOMAIN PROTEIN-RELATED"/>
    <property type="match status" value="1"/>
</dbReference>
<keyword evidence="5" id="KW-0862">Zinc</keyword>
<dbReference type="InterPro" id="IPR036875">
    <property type="entry name" value="Znf_CCHC_sf"/>
</dbReference>
<evidence type="ECO:0000256" key="2">
    <source>
        <dbReference type="ARBA" id="ARBA00022723"/>
    </source>
</evidence>
<dbReference type="InterPro" id="IPR057670">
    <property type="entry name" value="SH3_retrovirus"/>
</dbReference>
<dbReference type="SMART" id="SM00343">
    <property type="entry name" value="ZnF_C2HC"/>
    <property type="match status" value="2"/>
</dbReference>
<gene>
    <name evidence="9" type="ORF">Tco_0877666</name>
</gene>
<dbReference type="PROSITE" id="PS50994">
    <property type="entry name" value="INTEGRASE"/>
    <property type="match status" value="1"/>
</dbReference>
<dbReference type="Gene3D" id="4.10.60.10">
    <property type="entry name" value="Zinc finger, CCHC-type"/>
    <property type="match status" value="1"/>
</dbReference>
<dbReference type="Pfam" id="PF00665">
    <property type="entry name" value="rve"/>
    <property type="match status" value="1"/>
</dbReference>
<evidence type="ECO:0000313" key="9">
    <source>
        <dbReference type="EMBL" id="GJT18960.1"/>
    </source>
</evidence>
<feature type="region of interest" description="Disordered" evidence="6">
    <location>
        <begin position="1799"/>
        <end position="1847"/>
    </location>
</feature>
<dbReference type="PROSITE" id="PS50158">
    <property type="entry name" value="ZF_CCHC"/>
    <property type="match status" value="1"/>
</dbReference>
<dbReference type="Pfam" id="PF14223">
    <property type="entry name" value="Retrotran_gag_2"/>
    <property type="match status" value="1"/>
</dbReference>
<dbReference type="InterPro" id="IPR043502">
    <property type="entry name" value="DNA/RNA_pol_sf"/>
</dbReference>
<evidence type="ECO:0000259" key="8">
    <source>
        <dbReference type="PROSITE" id="PS50994"/>
    </source>
</evidence>
<dbReference type="InterPro" id="IPR025724">
    <property type="entry name" value="GAG-pre-integrase_dom"/>
</dbReference>
<reference evidence="9" key="1">
    <citation type="journal article" date="2022" name="Int. J. Mol. Sci.">
        <title>Draft Genome of Tanacetum Coccineum: Genomic Comparison of Closely Related Tanacetum-Family Plants.</title>
        <authorList>
            <person name="Yamashiro T."/>
            <person name="Shiraishi A."/>
            <person name="Nakayama K."/>
            <person name="Satake H."/>
        </authorList>
    </citation>
    <scope>NUCLEOTIDE SEQUENCE</scope>
</reference>
<feature type="compositionally biased region" description="Polar residues" evidence="6">
    <location>
        <begin position="1805"/>
        <end position="1833"/>
    </location>
</feature>
<feature type="compositionally biased region" description="Basic and acidic residues" evidence="6">
    <location>
        <begin position="112"/>
        <end position="122"/>
    </location>
</feature>
<feature type="domain" description="CCHC-type" evidence="7">
    <location>
        <begin position="889"/>
        <end position="903"/>
    </location>
</feature>
<dbReference type="InterPro" id="IPR000477">
    <property type="entry name" value="RT_dom"/>
</dbReference>
<dbReference type="InterPro" id="IPR021109">
    <property type="entry name" value="Peptidase_aspartic_dom_sf"/>
</dbReference>
<keyword evidence="4" id="KW-0378">Hydrolase</keyword>
<dbReference type="Pfam" id="PF22936">
    <property type="entry name" value="Pol_BBD"/>
    <property type="match status" value="1"/>
</dbReference>
<keyword evidence="1" id="KW-0645">Protease</keyword>
<dbReference type="SUPFAM" id="SSF53098">
    <property type="entry name" value="Ribonuclease H-like"/>
    <property type="match status" value="1"/>
</dbReference>
<feature type="region of interest" description="Disordered" evidence="6">
    <location>
        <begin position="1"/>
        <end position="122"/>
    </location>
</feature>
<dbReference type="SUPFAM" id="SSF56672">
    <property type="entry name" value="DNA/RNA polymerases"/>
    <property type="match status" value="2"/>
</dbReference>
<dbReference type="Proteomes" id="UP001151760">
    <property type="component" value="Unassembled WGS sequence"/>
</dbReference>
<dbReference type="Gene3D" id="2.40.70.10">
    <property type="entry name" value="Acid Proteases"/>
    <property type="match status" value="1"/>
</dbReference>
<accession>A0ABQ5BVP7</accession>
<dbReference type="InterPro" id="IPR039537">
    <property type="entry name" value="Retrotran_Ty1/copia-like"/>
</dbReference>
<dbReference type="CDD" id="cd09272">
    <property type="entry name" value="RNase_HI_RT_Ty1"/>
    <property type="match status" value="1"/>
</dbReference>
<feature type="compositionally biased region" description="Low complexity" evidence="6">
    <location>
        <begin position="40"/>
        <end position="50"/>
    </location>
</feature>
<dbReference type="SUPFAM" id="SSF57756">
    <property type="entry name" value="Retrovirus zinc finger-like domains"/>
    <property type="match status" value="1"/>
</dbReference>
<dbReference type="InterPro" id="IPR001584">
    <property type="entry name" value="Integrase_cat-core"/>
</dbReference>
<dbReference type="Pfam" id="PF13976">
    <property type="entry name" value="gag_pre-integrs"/>
    <property type="match status" value="1"/>
</dbReference>
<keyword evidence="3" id="KW-0064">Aspartyl protease</keyword>
<feature type="compositionally biased region" description="Polar residues" evidence="6">
    <location>
        <begin position="979"/>
        <end position="1003"/>
    </location>
</feature>
<feature type="domain" description="Integrase catalytic" evidence="8">
    <location>
        <begin position="1474"/>
        <end position="1640"/>
    </location>
</feature>
<dbReference type="InterPro" id="IPR001878">
    <property type="entry name" value="Znf_CCHC"/>
</dbReference>
<evidence type="ECO:0000256" key="4">
    <source>
        <dbReference type="ARBA" id="ARBA00022801"/>
    </source>
</evidence>
<dbReference type="CDD" id="cd01647">
    <property type="entry name" value="RT_LTR"/>
    <property type="match status" value="1"/>
</dbReference>
<dbReference type="InterPro" id="IPR036397">
    <property type="entry name" value="RNaseH_sf"/>
</dbReference>
<proteinExistence type="predicted"/>
<dbReference type="PANTHER" id="PTHR42648">
    <property type="entry name" value="TRANSPOSASE, PUTATIVE-RELATED"/>
    <property type="match status" value="1"/>
</dbReference>
<feature type="compositionally biased region" description="Polar residues" evidence="6">
    <location>
        <begin position="30"/>
        <end position="39"/>
    </location>
</feature>
<comment type="caution">
    <text evidence="9">The sequence shown here is derived from an EMBL/GenBank/DDBJ whole genome shotgun (WGS) entry which is preliminary data.</text>
</comment>
<sequence>MNSNTTSTSSSGTLPSNIVANPKSDLKAITTRSGVSYQGPTIPTTSSSPPKVVKRETEVTKDTVPPTNNESTKDIQPPVVPVQSQVPNSEPIVEPVSASMPNPKPSIPYPSRHNDEKRHEKSNDQIEKFYKIFKDLSFEISLADALILMPNFASTLKALIGNKEKLSEMARTPLNEHCSAVILNKLPEKLGEPGKFLIPCDFPGMEECLALADLSASINLMPLSVWEKLSLHELTPTCMTRELADRSITKPIGIAEDVYLKVGNGNPTPYYDPIVSTSSPTLTPFGDSDFLLEEVDAFLALKDDPTSPKVDDFYYDSEGDILLLESFLNDDPSPLPNQGNYLPEIRKELKEKATLIKVLKSRKRAIAWKLFDIKGINPEFCTHKILMEEDYKLAVQHQRRANPKIHDVIKKEVEKLLDVGLIYPISDSPWVSPVHCVPKKGGFTVVENDENQLILTRLVTEWRVCIDYRKLNEATRKDHFPLPFMDQMLKRLAGNEYYCFLDGFSGYFQIPIDPHDQEKTTFTCPYGMFAYRRMPFGLCNASGTCEDTNLCLNWEKSHFMVKEGIVLGHKISKKGIVVDKAKIDVIAKLPHPTTVKGVRSFLGHNSQNNALAKLPQSQLESYEMWEIRIKQYFQIQDYALWEVIENGNSWVPIPVTAPESSPSTALKMTVPSTTEETICKKNDVKARSLLLMALPNEHQLTFNQYTDAQSMFIAIKARFGGNDATKKTQKALLKQQYENFNATSSESLDSIFNRLQKLIRNWVWNRKDTHVVVWMNKPDFETMGLDDLYNNFKIIEQKVKRTVAVNNDDKNLAFLTTSIYAFLSTQPQGSQLVHEDLEQIHDDDLEEMDLKWNMALLSMRARKFYQRTGRKIIIDGSSTAGYDKSKVECFNCHKMGHFARECRVPRSKDNRNWNQGNSSKGKYEIKLDDTAFKASTYKRGLSILEAQVVKYKESEVLFSEEIALLKRSVGNDKSKKGLESNNSKENTDDSLTQQPKTVTETSSVVSPFKVDKAWKEKLFHPANNVRLEEPKKARENTDAPIIEDWVSDDEEEVESIPKVEKTIPTATKKESVNTVKPSRRTVRYAEMYRSQRPRGNQRSWNGQKSDQLGCNFVFNNKACFICGNFDHIQYYCPNAYKHMVPRAVLMKTGLKTVKNAKPLSTVRSVNTARPVSTARCVKTVRPYNTAHPNSTVSCARPKSHFQNKAQLTVQRPFYKNTALTKRSNIQNINTGRQTVNTVRPNVNTVRARGFNAVKPSACWVWRPIKPNGASLSNSQLNDKGFVDSGCSRHMSGNIAHLSDFKDFDGGYVTFGGGANGGRITGKGTIKTDKLDFEDVYFVKELKFNLFSVPQMCVKKNYVLFTDSECLVLSPNFKLPDESQVLLKIPRQNNMYSFDMKNIVPKDGLTCLVAKATSEESMLWHRRLGHVNFKNINKLVKENLVRDLPLKRFENDQTCVACLKGKQHRASCKSKAFSPITKPLFMLHMDLFGPTFVSSLMHKKYCLVVTDDYSRFSWVFFLRTKDETSEILKNFIKEIENLVDKKVKIIRSDNGTEFKNHVMDEFCREKGIKREYSVARTPQQNGVAERKNRTLIEAARTMLADSKLPTTFWAEAVSTACYVQNRVLVVKPHNKTPYELFRGIKPAIGFMKPFGCHVTILNTLDKLGKFDGKSDEGFFVGYSLSSKAFRVYNIRTRKVQENLHVGFLENKPMLEGNGPKWLFDLDSLTQSMNYVPVVAGSSSNVSAGIQEVSESSTPFQQDQDCIIMPIWKDASYFEDTSLKSVADAQIQDQDVTHDDCSFQGDGIDDQQVNTASPQVNTGSREISTATPEVNTATSEGLMGPIPTTEDTQEEDQGIDLGNLSPSYAVSSTPHTRIHKDHPIDHVIGDVQSSVQTRRMTTSYSELGFVGAIYEGKTHQDLHTCLFACFLSQEEPKRVSKALSDPAWVEAMQEELLQFKLQNVWVLVDLPKGHRAIGTKWVYRNKKDERGIVIRNKARLVAQGHTQEEGIDYDEVFAPVARIEAIRIFLAYASYMGFTVYQMDVKSAFLYGQIEEEVYVCQPPGFEDPDHPDKVYKVVKALYGLHQAPRAWYDTLATYLLSNGFQRGQIDQTLFIKSQQGHILLVQIYVDDIIFGSTKKELCDEFEKLMKDKFQMSSMGELTFFLGLQVQQRKKGIFISQDKYVHEILRKFNYTDVKSASTPTDLEKPLVKDADADDVDEHLYRSMIGSLMYLTASRPDIMFAVCACARFQVSPKTSHLLAVKRIFRYLKGKPSLGLWYSKDSPLELVAYTDSDYAGATLDRKSTTGGCQFLGNRLISWQCKKQTVVATSTTEAEYVAAASCCRQVLWIQNQLLDYGYNFMNTVIYIDNTSTICIIENPVQHSKTKHIEIRHHFIRDCNAKKLIQMAKIDTQLNVADLLTKGFDAGRFQYLVSSIGMLNP</sequence>
<keyword evidence="5" id="KW-0863">Zinc-finger</keyword>